<feature type="compositionally biased region" description="Basic and acidic residues" evidence="1">
    <location>
        <begin position="102"/>
        <end position="121"/>
    </location>
</feature>
<name>A0A9Q0XW99_9SAUR</name>
<dbReference type="EMBL" id="JAPFRF010000005">
    <property type="protein sequence ID" value="KAJ7332014.1"/>
    <property type="molecule type" value="Genomic_DNA"/>
</dbReference>
<organism evidence="2 3">
    <name type="scientific">Phrynocephalus forsythii</name>
    <dbReference type="NCBI Taxonomy" id="171643"/>
    <lineage>
        <taxon>Eukaryota</taxon>
        <taxon>Metazoa</taxon>
        <taxon>Chordata</taxon>
        <taxon>Craniata</taxon>
        <taxon>Vertebrata</taxon>
        <taxon>Euteleostomi</taxon>
        <taxon>Lepidosauria</taxon>
        <taxon>Squamata</taxon>
        <taxon>Bifurcata</taxon>
        <taxon>Unidentata</taxon>
        <taxon>Episquamata</taxon>
        <taxon>Toxicofera</taxon>
        <taxon>Iguania</taxon>
        <taxon>Acrodonta</taxon>
        <taxon>Agamidae</taxon>
        <taxon>Agaminae</taxon>
        <taxon>Phrynocephalus</taxon>
    </lineage>
</organism>
<feature type="region of interest" description="Disordered" evidence="1">
    <location>
        <begin position="102"/>
        <end position="128"/>
    </location>
</feature>
<dbReference type="Proteomes" id="UP001142489">
    <property type="component" value="Unassembled WGS sequence"/>
</dbReference>
<protein>
    <submittedName>
        <fullName evidence="2">Uncharacterized protein</fullName>
    </submittedName>
</protein>
<reference evidence="2" key="1">
    <citation type="journal article" date="2023" name="DNA Res.">
        <title>Chromosome-level genome assembly of Phrynocephalus forsythii using third-generation DNA sequencing and Hi-C analysis.</title>
        <authorList>
            <person name="Qi Y."/>
            <person name="Zhao W."/>
            <person name="Zhao Y."/>
            <person name="Niu C."/>
            <person name="Cao S."/>
            <person name="Zhang Y."/>
        </authorList>
    </citation>
    <scope>NUCLEOTIDE SEQUENCE</scope>
    <source>
        <tissue evidence="2">Muscle</tissue>
    </source>
</reference>
<sequence length="167" mass="18369">MLFNRVPCLLGEENLYGKLQTYVNSGGKSALSDEFAQVYSLADGIRIWRLEMKQKFLMEQSNDEEEKQAREMVEVNPETLAQQCIQKSLLLLSFLSARTKAEGRDADNPEDLRRSHQDKRQRTSSIVKSDFQASDATPLCGGATCLASPVAGGAGFPADGNTRGIPP</sequence>
<proteinExistence type="predicted"/>
<accession>A0A9Q0XW99</accession>
<gene>
    <name evidence="2" type="ORF">JRQ81_014194</name>
</gene>
<keyword evidence="3" id="KW-1185">Reference proteome</keyword>
<dbReference type="InterPro" id="IPR040099">
    <property type="entry name" value="ZZEF1"/>
</dbReference>
<evidence type="ECO:0000313" key="2">
    <source>
        <dbReference type="EMBL" id="KAJ7332014.1"/>
    </source>
</evidence>
<dbReference type="AlphaFoldDB" id="A0A9Q0XW99"/>
<dbReference type="PANTHER" id="PTHR22772">
    <property type="entry name" value="NOVEL ZZ TYPE ZINC FINGER DOMAIN CONTAINING PROTEIN"/>
    <property type="match status" value="1"/>
</dbReference>
<comment type="caution">
    <text evidence="2">The sequence shown here is derived from an EMBL/GenBank/DDBJ whole genome shotgun (WGS) entry which is preliminary data.</text>
</comment>
<dbReference type="OrthoDB" id="661148at2759"/>
<evidence type="ECO:0000256" key="1">
    <source>
        <dbReference type="SAM" id="MobiDB-lite"/>
    </source>
</evidence>
<evidence type="ECO:0000313" key="3">
    <source>
        <dbReference type="Proteomes" id="UP001142489"/>
    </source>
</evidence>
<dbReference type="PANTHER" id="PTHR22772:SF4">
    <property type="entry name" value="ZINC FINGER ZZ-TYPE AND EF-HAND DOMAIN-CONTAINING PROTEIN 1"/>
    <property type="match status" value="1"/>
</dbReference>